<feature type="transmembrane region" description="Helical" evidence="4">
    <location>
        <begin position="300"/>
        <end position="318"/>
    </location>
</feature>
<feature type="transmembrane region" description="Helical" evidence="4">
    <location>
        <begin position="420"/>
        <end position="439"/>
    </location>
</feature>
<feature type="transmembrane region" description="Helical" evidence="4">
    <location>
        <begin position="26"/>
        <end position="47"/>
    </location>
</feature>
<proteinExistence type="predicted"/>
<dbReference type="InterPro" id="IPR036259">
    <property type="entry name" value="MFS_trans_sf"/>
</dbReference>
<feature type="transmembrane region" description="Helical" evidence="4">
    <location>
        <begin position="85"/>
        <end position="106"/>
    </location>
</feature>
<feature type="domain" description="Major facilitator superfamily (MFS) profile" evidence="5">
    <location>
        <begin position="185"/>
        <end position="504"/>
    </location>
</feature>
<feature type="transmembrane region" description="Helical" evidence="4">
    <location>
        <begin position="53"/>
        <end position="76"/>
    </location>
</feature>
<feature type="transmembrane region" description="Helical" evidence="4">
    <location>
        <begin position="154"/>
        <end position="172"/>
    </location>
</feature>
<name>A0A6I4UT32_9SPHN</name>
<dbReference type="SUPFAM" id="SSF103473">
    <property type="entry name" value="MFS general substrate transporter"/>
    <property type="match status" value="1"/>
</dbReference>
<accession>A0A6I4UT32</accession>
<evidence type="ECO:0000256" key="4">
    <source>
        <dbReference type="SAM" id="Phobius"/>
    </source>
</evidence>
<reference evidence="6 7" key="1">
    <citation type="submission" date="2019-12" db="EMBL/GenBank/DDBJ databases">
        <title>Genomic-based taxomic classification of the family Erythrobacteraceae.</title>
        <authorList>
            <person name="Xu L."/>
        </authorList>
    </citation>
    <scope>NUCLEOTIDE SEQUENCE [LARGE SCALE GENOMIC DNA]</scope>
    <source>
        <strain evidence="6 7">MCCC 1K02066</strain>
    </source>
</reference>
<dbReference type="Gene3D" id="1.20.1250.20">
    <property type="entry name" value="MFS general substrate transporter like domains"/>
    <property type="match status" value="1"/>
</dbReference>
<feature type="transmembrane region" description="Helical" evidence="4">
    <location>
        <begin position="330"/>
        <end position="354"/>
    </location>
</feature>
<dbReference type="OrthoDB" id="9772882at2"/>
<evidence type="ECO:0000259" key="5">
    <source>
        <dbReference type="PROSITE" id="PS50850"/>
    </source>
</evidence>
<dbReference type="CDD" id="cd06174">
    <property type="entry name" value="MFS"/>
    <property type="match status" value="1"/>
</dbReference>
<dbReference type="GO" id="GO:0022857">
    <property type="term" value="F:transmembrane transporter activity"/>
    <property type="evidence" value="ECO:0007669"/>
    <property type="project" value="InterPro"/>
</dbReference>
<dbReference type="InterPro" id="IPR052528">
    <property type="entry name" value="Sugar_transport-like"/>
</dbReference>
<dbReference type="EMBL" id="WTYK01000004">
    <property type="protein sequence ID" value="MXP41636.1"/>
    <property type="molecule type" value="Genomic_DNA"/>
</dbReference>
<dbReference type="RefSeq" id="WP_160746490.1">
    <property type="nucleotide sequence ID" value="NZ_WTYK01000004.1"/>
</dbReference>
<dbReference type="Proteomes" id="UP000469159">
    <property type="component" value="Unassembled WGS sequence"/>
</dbReference>
<dbReference type="PROSITE" id="PS50850">
    <property type="entry name" value="MFS"/>
    <property type="match status" value="1"/>
</dbReference>
<evidence type="ECO:0000256" key="2">
    <source>
        <dbReference type="ARBA" id="ARBA00022989"/>
    </source>
</evidence>
<keyword evidence="1 4" id="KW-0812">Transmembrane</keyword>
<dbReference type="PANTHER" id="PTHR23526">
    <property type="entry name" value="INTEGRAL MEMBRANE TRANSPORT PROTEIN-RELATED"/>
    <property type="match status" value="1"/>
</dbReference>
<feature type="transmembrane region" description="Helical" evidence="4">
    <location>
        <begin position="267"/>
        <end position="288"/>
    </location>
</feature>
<dbReference type="InterPro" id="IPR020846">
    <property type="entry name" value="MFS_dom"/>
</dbReference>
<sequence>MISLAPQATITDEERERGIKLLVREAAYSSGGVALTSGVILTAFALHLGASNLWVGLLASAPFLTQLIQVPAILVVERLRQRKRLCVVTSVISRLMLLPMAATAFYTGFGPLLVFLLAQYFLCGLGAVGGCAWNGWLRDLAPEERLGRVFARRTAWSAAVSLFTGIAAALIMEGTPEGSTERSMAFAAMFVVGCVTGLLSAHIVARMPEPVMPAPSERLSLTSLLRAPMSDNNFKRLMIFVMTWQFAVNFATPFFTVFIVRRLGFDVSLVMVLGAVSQLANLVALRTWGQLSDRFSNKSVLRVAAPAYIFGIVAMIGASQSSNETFVVTWLTVLHVLMGASVAGVTLASTNIALKLSPKGSATAYLATNALATSAAAGLAPIVGGLLADFFAARKIELIVRWTSPSANLALPLTLSHWDFYFLLSGLIGLYAIHHLSLVKEEGEIHHTALVEEVLARARRTARNASSVAGLRAATELPGALVRDATVRFRLLRAQRNKESGTAS</sequence>
<dbReference type="InterPro" id="IPR011701">
    <property type="entry name" value="MFS"/>
</dbReference>
<comment type="caution">
    <text evidence="6">The sequence shown here is derived from an EMBL/GenBank/DDBJ whole genome shotgun (WGS) entry which is preliminary data.</text>
</comment>
<evidence type="ECO:0000313" key="6">
    <source>
        <dbReference type="EMBL" id="MXP41636.1"/>
    </source>
</evidence>
<evidence type="ECO:0000313" key="7">
    <source>
        <dbReference type="Proteomes" id="UP000469159"/>
    </source>
</evidence>
<evidence type="ECO:0000256" key="3">
    <source>
        <dbReference type="ARBA" id="ARBA00023136"/>
    </source>
</evidence>
<keyword evidence="7" id="KW-1185">Reference proteome</keyword>
<feature type="transmembrane region" description="Helical" evidence="4">
    <location>
        <begin position="112"/>
        <end position="133"/>
    </location>
</feature>
<organism evidence="6 7">
    <name type="scientific">Croceibacterium soli</name>
    <dbReference type="NCBI Taxonomy" id="1739690"/>
    <lineage>
        <taxon>Bacteria</taxon>
        <taxon>Pseudomonadati</taxon>
        <taxon>Pseudomonadota</taxon>
        <taxon>Alphaproteobacteria</taxon>
        <taxon>Sphingomonadales</taxon>
        <taxon>Erythrobacteraceae</taxon>
        <taxon>Croceibacterium</taxon>
    </lineage>
</organism>
<dbReference type="Pfam" id="PF07690">
    <property type="entry name" value="MFS_1"/>
    <property type="match status" value="1"/>
</dbReference>
<dbReference type="AlphaFoldDB" id="A0A6I4UT32"/>
<keyword evidence="3 4" id="KW-0472">Membrane</keyword>
<protein>
    <submittedName>
        <fullName evidence="6">MFS transporter</fullName>
    </submittedName>
</protein>
<dbReference type="PANTHER" id="PTHR23526:SF2">
    <property type="entry name" value="MAJOR FACILITATOR SUPERFAMILY (MFS) PROFILE DOMAIN-CONTAINING PROTEIN"/>
    <property type="match status" value="1"/>
</dbReference>
<feature type="transmembrane region" description="Helical" evidence="4">
    <location>
        <begin position="237"/>
        <end position="261"/>
    </location>
</feature>
<keyword evidence="2 4" id="KW-1133">Transmembrane helix</keyword>
<gene>
    <name evidence="6" type="ORF">GRI75_08270</name>
</gene>
<feature type="transmembrane region" description="Helical" evidence="4">
    <location>
        <begin position="366"/>
        <end position="388"/>
    </location>
</feature>
<feature type="transmembrane region" description="Helical" evidence="4">
    <location>
        <begin position="184"/>
        <end position="205"/>
    </location>
</feature>
<evidence type="ECO:0000256" key="1">
    <source>
        <dbReference type="ARBA" id="ARBA00022692"/>
    </source>
</evidence>